<accession>A0A433MGQ2</accession>
<reference evidence="2 3" key="1">
    <citation type="submission" date="2018-12" db="EMBL/GenBank/DDBJ databases">
        <title>The genome sequences of Variovorax guangxiensis DSM 27352.</title>
        <authorList>
            <person name="Gao J."/>
            <person name="Sun J."/>
        </authorList>
    </citation>
    <scope>NUCLEOTIDE SEQUENCE [LARGE SCALE GENOMIC DNA]</scope>
    <source>
        <strain evidence="2 3">DSM 27352</strain>
    </source>
</reference>
<dbReference type="OrthoDB" id="9798122at2"/>
<dbReference type="SUPFAM" id="SSF53474">
    <property type="entry name" value="alpha/beta-Hydrolases"/>
    <property type="match status" value="1"/>
</dbReference>
<evidence type="ECO:0000313" key="3">
    <source>
        <dbReference type="Proteomes" id="UP000281118"/>
    </source>
</evidence>
<comment type="caution">
    <text evidence="2">The sequence shown here is derived from an EMBL/GenBank/DDBJ whole genome shotgun (WGS) entry which is preliminary data.</text>
</comment>
<keyword evidence="2" id="KW-0378">Hydrolase</keyword>
<dbReference type="EMBL" id="RXFT01000002">
    <property type="protein sequence ID" value="RUR66983.1"/>
    <property type="molecule type" value="Genomic_DNA"/>
</dbReference>
<dbReference type="GO" id="GO:0006508">
    <property type="term" value="P:proteolysis"/>
    <property type="evidence" value="ECO:0007669"/>
    <property type="project" value="InterPro"/>
</dbReference>
<dbReference type="InterPro" id="IPR001375">
    <property type="entry name" value="Peptidase_S9_cat"/>
</dbReference>
<dbReference type="Pfam" id="PF00326">
    <property type="entry name" value="Peptidase_S9"/>
    <property type="match status" value="1"/>
</dbReference>
<evidence type="ECO:0000313" key="2">
    <source>
        <dbReference type="EMBL" id="RUR66983.1"/>
    </source>
</evidence>
<dbReference type="InterPro" id="IPR029058">
    <property type="entry name" value="AB_hydrolase_fold"/>
</dbReference>
<dbReference type="PANTHER" id="PTHR34853">
    <property type="match status" value="1"/>
</dbReference>
<dbReference type="InterPro" id="IPR005152">
    <property type="entry name" value="Lipase_secreted"/>
</dbReference>
<proteinExistence type="predicted"/>
<dbReference type="AlphaFoldDB" id="A0A433MGQ2"/>
<name>A0A433MGQ2_9BURK</name>
<protein>
    <submittedName>
        <fullName evidence="2">Alpha/beta hydrolase</fullName>
    </submittedName>
</protein>
<dbReference type="RefSeq" id="WP_126021157.1">
    <property type="nucleotide sequence ID" value="NZ_RXFT01000002.1"/>
</dbReference>
<dbReference type="Gene3D" id="3.40.50.1820">
    <property type="entry name" value="alpha/beta hydrolase"/>
    <property type="match status" value="2"/>
</dbReference>
<sequence length="534" mass="54441">MNQPQPQPSRPLRKTAAFTAVASAATLLLLAACGGGGGGGGGIGIGVGVPPPAADNGRGSVVTDPPEKTAALTATQFTASLQASDQGKGLLQVAGTPKCGVDLRYLEYRTVGAKNEATNATAAIMVPTGSDVACSGQRPVVLYAHGTTAAKAYNLARWTDSTQAAAGEGLMIAAMFAAQGYIVVAPNYAGYDKSTLPYHPYLDGDQQGKDMVDALTAARKTFSGIGANDAGSLFITGYSQGGYVAMAAHREMQANGKAVTASAPLSAPSAISLLTDYTYLGWPALGATLFVPLLSTSWQQQFGNVYGSTSDLYEAQYASGIDTLLPSTSPGTLFSSGKLPQLALFPANATPGPVSPELSIFYGANNLIKQSFLTQAAGDIQGNPCPGNALPATAASLSTTSPLDCKPSTGFRKAAIANDLRNWVPTRPMLMCGGANDPTVNFVSTRATSGYFRAKGMPSSILSVVDLEDSAAIDAYSTARAGFAQAKALLAQNTSGSASDKAQAVTLAYHGTLAPPFCLASARGFFQGVLAAGG</sequence>
<gene>
    <name evidence="2" type="ORF">EJP67_07890</name>
</gene>
<feature type="domain" description="Peptidase S9 prolyl oligopeptidase catalytic" evidence="1">
    <location>
        <begin position="173"/>
        <end position="274"/>
    </location>
</feature>
<dbReference type="GO" id="GO:0008236">
    <property type="term" value="F:serine-type peptidase activity"/>
    <property type="evidence" value="ECO:0007669"/>
    <property type="project" value="InterPro"/>
</dbReference>
<dbReference type="GO" id="GO:0016042">
    <property type="term" value="P:lipid catabolic process"/>
    <property type="evidence" value="ECO:0007669"/>
    <property type="project" value="InterPro"/>
</dbReference>
<dbReference type="GO" id="GO:0004806">
    <property type="term" value="F:triacylglycerol lipase activity"/>
    <property type="evidence" value="ECO:0007669"/>
    <property type="project" value="InterPro"/>
</dbReference>
<dbReference type="Proteomes" id="UP000281118">
    <property type="component" value="Unassembled WGS sequence"/>
</dbReference>
<evidence type="ECO:0000259" key="1">
    <source>
        <dbReference type="Pfam" id="PF00326"/>
    </source>
</evidence>
<organism evidence="2 3">
    <name type="scientific">Variovorax guangxiensis</name>
    <dbReference type="NCBI Taxonomy" id="1775474"/>
    <lineage>
        <taxon>Bacteria</taxon>
        <taxon>Pseudomonadati</taxon>
        <taxon>Pseudomonadota</taxon>
        <taxon>Betaproteobacteria</taxon>
        <taxon>Burkholderiales</taxon>
        <taxon>Comamonadaceae</taxon>
        <taxon>Variovorax</taxon>
    </lineage>
</organism>
<dbReference type="PANTHER" id="PTHR34853:SF1">
    <property type="entry name" value="LIPASE 5"/>
    <property type="match status" value="1"/>
</dbReference>